<feature type="transmembrane region" description="Helical" evidence="1">
    <location>
        <begin position="131"/>
        <end position="149"/>
    </location>
</feature>
<evidence type="ECO:0000313" key="5">
    <source>
        <dbReference type="Proteomes" id="UP000198302"/>
    </source>
</evidence>
<feature type="transmembrane region" description="Helical" evidence="1">
    <location>
        <begin position="101"/>
        <end position="125"/>
    </location>
</feature>
<dbReference type="Proteomes" id="UP000198302">
    <property type="component" value="Unassembled WGS sequence"/>
</dbReference>
<dbReference type="EMBL" id="MUGX01000040">
    <property type="protein sequence ID" value="OXA83730.1"/>
    <property type="molecule type" value="Genomic_DNA"/>
</dbReference>
<gene>
    <name evidence="3" type="ORF">B0A73_21845</name>
    <name evidence="2" type="ORF">IW18_12435</name>
</gene>
<reference evidence="2 4" key="1">
    <citation type="submission" date="2015-01" db="EMBL/GenBank/DDBJ databases">
        <title>Genome of Flavobacterium hibernum DSM 12611.</title>
        <authorList>
            <person name="Stropko S.J."/>
            <person name="Pipes S.E."/>
            <person name="Newman J.D."/>
        </authorList>
    </citation>
    <scope>NUCLEOTIDE SEQUENCE [LARGE SCALE GENOMIC DNA]</scope>
    <source>
        <strain evidence="2 4">DSM 12611</strain>
    </source>
</reference>
<comment type="caution">
    <text evidence="2">The sequence shown here is derived from an EMBL/GenBank/DDBJ whole genome shotgun (WGS) entry which is preliminary data.</text>
</comment>
<keyword evidence="1" id="KW-1133">Transmembrane helix</keyword>
<evidence type="ECO:0000313" key="3">
    <source>
        <dbReference type="EMBL" id="OXA83730.1"/>
    </source>
</evidence>
<dbReference type="RefSeq" id="WP_041518143.1">
    <property type="nucleotide sequence ID" value="NZ_JPRK01000010.1"/>
</dbReference>
<dbReference type="Proteomes" id="UP000032061">
    <property type="component" value="Unassembled WGS sequence"/>
</dbReference>
<accession>A0A0D0F2S8</accession>
<dbReference type="AlphaFoldDB" id="A0A0D0F2S8"/>
<name>A0A0D0F2S8_9FLAO</name>
<reference evidence="3 5" key="2">
    <citation type="submission" date="2016-11" db="EMBL/GenBank/DDBJ databases">
        <title>Whole genomes of Flavobacteriaceae.</title>
        <authorList>
            <person name="Stine C."/>
            <person name="Li C."/>
            <person name="Tadesse D."/>
        </authorList>
    </citation>
    <scope>NUCLEOTIDE SEQUENCE [LARGE SCALE GENOMIC DNA]</scope>
    <source>
        <strain evidence="3 5">ATCC 51468</strain>
    </source>
</reference>
<evidence type="ECO:0000256" key="1">
    <source>
        <dbReference type="SAM" id="Phobius"/>
    </source>
</evidence>
<dbReference type="EMBL" id="JPRK01000010">
    <property type="protein sequence ID" value="KIO52422.1"/>
    <property type="molecule type" value="Genomic_DNA"/>
</dbReference>
<dbReference type="STRING" id="37752.IW18_12435"/>
<organism evidence="2 4">
    <name type="scientific">Flavobacterium hibernum</name>
    <dbReference type="NCBI Taxonomy" id="37752"/>
    <lineage>
        <taxon>Bacteria</taxon>
        <taxon>Pseudomonadati</taxon>
        <taxon>Bacteroidota</taxon>
        <taxon>Flavobacteriia</taxon>
        <taxon>Flavobacteriales</taxon>
        <taxon>Flavobacteriaceae</taxon>
        <taxon>Flavobacterium</taxon>
    </lineage>
</organism>
<keyword evidence="5" id="KW-1185">Reference proteome</keyword>
<keyword evidence="1" id="KW-0472">Membrane</keyword>
<sequence>MFFKFKKIILFTAKEFVLRPDLTFNEVYTNLERDIDFVDNSVFRHGLFAKIRNQKFEGELTKEDFRIQRITDYRNGLAPIINGYFETENSKPVIYVEIKSGLAIVVIFYILLFSIVFTILKYSIFVLDVNILVPSIFAMIFMIYGVLMYHNECDKAIEELKEILEIEDLQ</sequence>
<proteinExistence type="predicted"/>
<evidence type="ECO:0000313" key="2">
    <source>
        <dbReference type="EMBL" id="KIO52422.1"/>
    </source>
</evidence>
<dbReference type="OrthoDB" id="6400838at2"/>
<evidence type="ECO:0000313" key="4">
    <source>
        <dbReference type="Proteomes" id="UP000032061"/>
    </source>
</evidence>
<protein>
    <submittedName>
        <fullName evidence="2">Uncharacterized protein</fullName>
    </submittedName>
</protein>
<keyword evidence="1" id="KW-0812">Transmembrane</keyword>